<dbReference type="EMBL" id="CP108085">
    <property type="protein sequence ID" value="WUP72816.1"/>
    <property type="molecule type" value="Genomic_DNA"/>
</dbReference>
<organism evidence="2 3">
    <name type="scientific">Microbispora hainanensis</name>
    <dbReference type="NCBI Taxonomy" id="568844"/>
    <lineage>
        <taxon>Bacteria</taxon>
        <taxon>Bacillati</taxon>
        <taxon>Actinomycetota</taxon>
        <taxon>Actinomycetes</taxon>
        <taxon>Streptosporangiales</taxon>
        <taxon>Streptosporangiaceae</taxon>
        <taxon>Microbispora</taxon>
    </lineage>
</organism>
<dbReference type="RefSeq" id="WP_328708576.1">
    <property type="nucleotide sequence ID" value="NZ_CP108085.1"/>
</dbReference>
<evidence type="ECO:0000256" key="1">
    <source>
        <dbReference type="SAM" id="MobiDB-lite"/>
    </source>
</evidence>
<keyword evidence="3" id="KW-1185">Reference proteome</keyword>
<proteinExistence type="predicted"/>
<dbReference type="Proteomes" id="UP001432011">
    <property type="component" value="Chromosome"/>
</dbReference>
<feature type="region of interest" description="Disordered" evidence="1">
    <location>
        <begin position="1"/>
        <end position="21"/>
    </location>
</feature>
<evidence type="ECO:0000313" key="2">
    <source>
        <dbReference type="EMBL" id="WUP72816.1"/>
    </source>
</evidence>
<dbReference type="Pfam" id="PF20329">
    <property type="entry name" value="DUF6624"/>
    <property type="match status" value="1"/>
</dbReference>
<accession>A0ABZ1SIL7</accession>
<evidence type="ECO:0000313" key="3">
    <source>
        <dbReference type="Proteomes" id="UP001432011"/>
    </source>
</evidence>
<gene>
    <name evidence="2" type="ORF">OG913_25775</name>
</gene>
<dbReference type="InterPro" id="IPR046732">
    <property type="entry name" value="DUF6624"/>
</dbReference>
<sequence length="195" mass="22106">MSSIRDTTGQGALTPRENRGNLPALASELRRRALLDQEVRGVKNKTPDCVRRWMEVDADNARRMWEILRLYGWPGYRLVGEQGSGDAALLIQHADKDRRLQRFGLELLVESVDADDAHPSHIAYLLDRIRIHSGVPQRYGTQYARNAQGLFQMLPVEDPPGLDARRAELGIVSVAEFERQVRELHGNNQVLSEET</sequence>
<protein>
    <submittedName>
        <fullName evidence="2">Uncharacterized protein</fullName>
    </submittedName>
</protein>
<name>A0ABZ1SIL7_9ACTN</name>
<reference evidence="2" key="1">
    <citation type="submission" date="2022-10" db="EMBL/GenBank/DDBJ databases">
        <title>The complete genomes of actinobacterial strains from the NBC collection.</title>
        <authorList>
            <person name="Joergensen T.S."/>
            <person name="Alvarez Arevalo M."/>
            <person name="Sterndorff E.B."/>
            <person name="Faurdal D."/>
            <person name="Vuksanovic O."/>
            <person name="Mourched A.-S."/>
            <person name="Charusanti P."/>
            <person name="Shaw S."/>
            <person name="Blin K."/>
            <person name="Weber T."/>
        </authorList>
    </citation>
    <scope>NUCLEOTIDE SEQUENCE</scope>
    <source>
        <strain evidence="2">NBC_00254</strain>
    </source>
</reference>
<feature type="compositionally biased region" description="Polar residues" evidence="1">
    <location>
        <begin position="1"/>
        <end position="11"/>
    </location>
</feature>